<evidence type="ECO:0000313" key="2">
    <source>
        <dbReference type="EMBL" id="RJT43396.1"/>
    </source>
</evidence>
<feature type="transmembrane region" description="Helical" evidence="1">
    <location>
        <begin position="20"/>
        <end position="44"/>
    </location>
</feature>
<dbReference type="RefSeq" id="WP_120133343.1">
    <property type="nucleotide sequence ID" value="NZ_RAHH01000015.1"/>
</dbReference>
<organism evidence="2 3">
    <name type="scientific">Rahnella woolbedingensis</name>
    <dbReference type="NCBI Taxonomy" id="1510574"/>
    <lineage>
        <taxon>Bacteria</taxon>
        <taxon>Pseudomonadati</taxon>
        <taxon>Pseudomonadota</taxon>
        <taxon>Gammaproteobacteria</taxon>
        <taxon>Enterobacterales</taxon>
        <taxon>Yersiniaceae</taxon>
        <taxon>Rahnella</taxon>
    </lineage>
</organism>
<dbReference type="EMBL" id="RAHH01000015">
    <property type="protein sequence ID" value="RJT43396.1"/>
    <property type="molecule type" value="Genomic_DNA"/>
</dbReference>
<keyword evidence="3" id="KW-1185">Reference proteome</keyword>
<keyword evidence="1" id="KW-0812">Transmembrane</keyword>
<evidence type="ECO:0000256" key="1">
    <source>
        <dbReference type="SAM" id="Phobius"/>
    </source>
</evidence>
<keyword evidence="1" id="KW-1133">Transmembrane helix</keyword>
<gene>
    <name evidence="2" type="ORF">D6C13_14025</name>
</gene>
<dbReference type="OrthoDB" id="9799365at2"/>
<dbReference type="AlphaFoldDB" id="A0A419N7P7"/>
<sequence>MNHFVRISGHEGGGLSRLTAAFFLLILLACQSVYVVSDSSAVLLSWNDSDTKSRIIDFVQSVTQEGSDGKILIYRGL</sequence>
<accession>A0A419N7P7</accession>
<evidence type="ECO:0000313" key="3">
    <source>
        <dbReference type="Proteomes" id="UP000284908"/>
    </source>
</evidence>
<keyword evidence="1" id="KW-0472">Membrane</keyword>
<comment type="caution">
    <text evidence="2">The sequence shown here is derived from an EMBL/GenBank/DDBJ whole genome shotgun (WGS) entry which is preliminary data.</text>
</comment>
<proteinExistence type="predicted"/>
<name>A0A419N7P7_9GAMM</name>
<dbReference type="Proteomes" id="UP000284908">
    <property type="component" value="Unassembled WGS sequence"/>
</dbReference>
<protein>
    <submittedName>
        <fullName evidence="2">Uncharacterized protein</fullName>
    </submittedName>
</protein>
<dbReference type="PROSITE" id="PS51257">
    <property type="entry name" value="PROKAR_LIPOPROTEIN"/>
    <property type="match status" value="1"/>
</dbReference>
<reference evidence="2 3" key="1">
    <citation type="submission" date="2018-09" db="EMBL/GenBank/DDBJ databases">
        <authorList>
            <person name="Le Fleche-Mateos A."/>
        </authorList>
    </citation>
    <scope>NUCLEOTIDE SEQUENCE [LARGE SCALE GENOMIC DNA]</scope>
    <source>
        <strain evidence="2 3">DSM 27399</strain>
    </source>
</reference>